<accession>A0A9W8TQG1</accession>
<proteinExistence type="predicted"/>
<feature type="signal peptide" evidence="1">
    <location>
        <begin position="1"/>
        <end position="22"/>
    </location>
</feature>
<gene>
    <name evidence="2" type="ORF">NPX13_g514</name>
</gene>
<evidence type="ECO:0000313" key="3">
    <source>
        <dbReference type="Proteomes" id="UP001148614"/>
    </source>
</evidence>
<protein>
    <submittedName>
        <fullName evidence="2">Uncharacterized protein</fullName>
    </submittedName>
</protein>
<name>A0A9W8TQG1_9PEZI</name>
<organism evidence="2 3">
    <name type="scientific">Xylaria arbuscula</name>
    <dbReference type="NCBI Taxonomy" id="114810"/>
    <lineage>
        <taxon>Eukaryota</taxon>
        <taxon>Fungi</taxon>
        <taxon>Dikarya</taxon>
        <taxon>Ascomycota</taxon>
        <taxon>Pezizomycotina</taxon>
        <taxon>Sordariomycetes</taxon>
        <taxon>Xylariomycetidae</taxon>
        <taxon>Xylariales</taxon>
        <taxon>Xylariaceae</taxon>
        <taxon>Xylaria</taxon>
    </lineage>
</organism>
<dbReference type="EMBL" id="JANPWZ010000034">
    <property type="protein sequence ID" value="KAJ3580042.1"/>
    <property type="molecule type" value="Genomic_DNA"/>
</dbReference>
<keyword evidence="3" id="KW-1185">Reference proteome</keyword>
<reference evidence="2" key="1">
    <citation type="submission" date="2022-07" db="EMBL/GenBank/DDBJ databases">
        <title>Genome Sequence of Xylaria arbuscula.</title>
        <authorList>
            <person name="Buettner E."/>
        </authorList>
    </citation>
    <scope>NUCLEOTIDE SEQUENCE</scope>
    <source>
        <strain evidence="2">VT107</strain>
    </source>
</reference>
<evidence type="ECO:0000256" key="1">
    <source>
        <dbReference type="SAM" id="SignalP"/>
    </source>
</evidence>
<keyword evidence="1" id="KW-0732">Signal</keyword>
<dbReference type="AlphaFoldDB" id="A0A9W8TQG1"/>
<comment type="caution">
    <text evidence="2">The sequence shown here is derived from an EMBL/GenBank/DDBJ whole genome shotgun (WGS) entry which is preliminary data.</text>
</comment>
<dbReference type="Proteomes" id="UP001148614">
    <property type="component" value="Unassembled WGS sequence"/>
</dbReference>
<feature type="chain" id="PRO_5040773024" evidence="1">
    <location>
        <begin position="23"/>
        <end position="194"/>
    </location>
</feature>
<sequence length="194" mass="22997">MAVLRGTLLILLFESMLENMHYVKVLFDEVEDEVYLGYGDRRLVLRERNHPQLGNPAACVELRKLLRSLIHPLLDLIIMNKYNKTGDDSPIFYKQEEVLDDIMDRLFDRSDEGEEGDENEHEDLYKGELPHDIKHINGFDKRSMNQLLRLLPERRLAEEAIKGLLNLARWCRFTRDKNYAIEAYNERRELTEHL</sequence>
<evidence type="ECO:0000313" key="2">
    <source>
        <dbReference type="EMBL" id="KAJ3580042.1"/>
    </source>
</evidence>